<dbReference type="InterPro" id="IPR002347">
    <property type="entry name" value="SDR_fam"/>
</dbReference>
<reference evidence="3" key="1">
    <citation type="submission" date="2021-04" db="EMBL/GenBank/DDBJ databases">
        <title>Genomic sequence of Actinosynnema pretiosum subsp. pretiosum ATCC 31280 (C-14919).</title>
        <authorList>
            <person name="Bai L."/>
            <person name="Wang X."/>
            <person name="Xiao Y."/>
        </authorList>
    </citation>
    <scope>NUCLEOTIDE SEQUENCE</scope>
    <source>
        <strain evidence="3">ATCC 31280</strain>
    </source>
</reference>
<dbReference type="SUPFAM" id="SSF51735">
    <property type="entry name" value="NAD(P)-binding Rossmann-fold domains"/>
    <property type="match status" value="1"/>
</dbReference>
<name>A0AA45L556_9PSEU</name>
<dbReference type="PRINTS" id="PR00081">
    <property type="entry name" value="GDHRDH"/>
</dbReference>
<sequence>MKSGVFVITGATRGIGAATARMAERDGYRVVLAARDVDALRHREGEDVRVRACDVRSWEQVSGLFEWVLAEWGRVDVVLANAGVSVDTSFTTDDGDPPDTWTDMVVTNVCGPAFTARAAMPALIASRGHLLLTGSASGRGVRPGNLYSATKWAVTGLAQGLRAECVGTGVRVTVVQPGLTDTGCVPASRAGDPKLAPEDVGRAVMYAVSQPPGVDVNEILVRPVGQAAHR</sequence>
<evidence type="ECO:0000313" key="4">
    <source>
        <dbReference type="Proteomes" id="UP000677152"/>
    </source>
</evidence>
<comment type="similarity">
    <text evidence="1">Belongs to the short-chain dehydrogenases/reductases (SDR) family.</text>
</comment>
<dbReference type="PANTHER" id="PTHR43115">
    <property type="entry name" value="DEHYDROGENASE/REDUCTASE SDR FAMILY MEMBER 11"/>
    <property type="match status" value="1"/>
</dbReference>
<evidence type="ECO:0000256" key="2">
    <source>
        <dbReference type="ARBA" id="ARBA00023002"/>
    </source>
</evidence>
<keyword evidence="2" id="KW-0560">Oxidoreductase</keyword>
<accession>A0AA45L556</accession>
<evidence type="ECO:0000256" key="1">
    <source>
        <dbReference type="ARBA" id="ARBA00006484"/>
    </source>
</evidence>
<dbReference type="InterPro" id="IPR036291">
    <property type="entry name" value="NAD(P)-bd_dom_sf"/>
</dbReference>
<dbReference type="AlphaFoldDB" id="A0AA45L556"/>
<proteinExistence type="inferred from homology"/>
<dbReference type="Proteomes" id="UP000677152">
    <property type="component" value="Chromosome"/>
</dbReference>
<dbReference type="GO" id="GO:0016491">
    <property type="term" value="F:oxidoreductase activity"/>
    <property type="evidence" value="ECO:0007669"/>
    <property type="project" value="UniProtKB-KW"/>
</dbReference>
<organism evidence="3 4">
    <name type="scientific">Actinosynnema pretiosum subsp. pretiosum</name>
    <dbReference type="NCBI Taxonomy" id="103721"/>
    <lineage>
        <taxon>Bacteria</taxon>
        <taxon>Bacillati</taxon>
        <taxon>Actinomycetota</taxon>
        <taxon>Actinomycetes</taxon>
        <taxon>Pseudonocardiales</taxon>
        <taxon>Pseudonocardiaceae</taxon>
        <taxon>Actinosynnema</taxon>
    </lineage>
</organism>
<dbReference type="Pfam" id="PF00106">
    <property type="entry name" value="adh_short"/>
    <property type="match status" value="1"/>
</dbReference>
<protein>
    <submittedName>
        <fullName evidence="3">SDR family NAD(P)-dependent oxidoreductase</fullName>
    </submittedName>
</protein>
<evidence type="ECO:0000313" key="3">
    <source>
        <dbReference type="EMBL" id="QUF03365.1"/>
    </source>
</evidence>
<gene>
    <name evidence="3" type="ORF">KCV87_28765</name>
</gene>
<dbReference type="Gene3D" id="3.40.50.720">
    <property type="entry name" value="NAD(P)-binding Rossmann-like Domain"/>
    <property type="match status" value="1"/>
</dbReference>
<dbReference type="EMBL" id="CP073249">
    <property type="protein sequence ID" value="QUF03365.1"/>
    <property type="molecule type" value="Genomic_DNA"/>
</dbReference>
<dbReference type="PANTHER" id="PTHR43115:SF4">
    <property type="entry name" value="DEHYDROGENASE_REDUCTASE SDR FAMILY MEMBER 11"/>
    <property type="match status" value="1"/>
</dbReference>